<evidence type="ECO:0000259" key="9">
    <source>
        <dbReference type="Pfam" id="PF02753"/>
    </source>
</evidence>
<dbReference type="InterPro" id="IPR013783">
    <property type="entry name" value="Ig-like_fold"/>
</dbReference>
<evidence type="ECO:0000256" key="6">
    <source>
        <dbReference type="ARBA" id="ARBA00023186"/>
    </source>
</evidence>
<feature type="domain" description="Pili assembly chaperone N-terminal" evidence="8">
    <location>
        <begin position="22"/>
        <end position="139"/>
    </location>
</feature>
<evidence type="ECO:0000256" key="7">
    <source>
        <dbReference type="SAM" id="SignalP"/>
    </source>
</evidence>
<accession>A0A1I5CF82</accession>
<dbReference type="Gene3D" id="2.60.40.10">
    <property type="entry name" value="Immunoglobulins"/>
    <property type="match status" value="2"/>
</dbReference>
<dbReference type="Pfam" id="PF02753">
    <property type="entry name" value="PapD_C"/>
    <property type="match status" value="1"/>
</dbReference>
<dbReference type="InterPro" id="IPR001829">
    <property type="entry name" value="Pili_assmbl_chaperone_bac"/>
</dbReference>
<protein>
    <submittedName>
        <fullName evidence="10">Fimbrial chaperone protein</fullName>
    </submittedName>
</protein>
<dbReference type="FunFam" id="2.60.40.10:FF:000458">
    <property type="entry name" value="Molecular chaperone FimC"/>
    <property type="match status" value="1"/>
</dbReference>
<dbReference type="InterPro" id="IPR016148">
    <property type="entry name" value="Pili_assmbl_chaperone_C"/>
</dbReference>
<sequence>MRSLTWVCLAATLCSSAVHAGGVGLGATRMIYAADSKQSTLQVRNTHATASFLIQSWMETASGARTQDFVITPPLYVLKPATESVVKIIFNGKSLPQDRESLYWLTVKAIPQQTKNSAGNSLQFASANRIKVFYRPASLPDNANEAWKKISGEYSAGKVVLSNPTPWFITTINLKVDGKTVKPVMLPPKSTITLAEKFSQATSLTFQTINDYGAWTPVTRAPLNRK</sequence>
<keyword evidence="3" id="KW-1029">Fimbrium biogenesis</keyword>
<dbReference type="Pfam" id="PF00345">
    <property type="entry name" value="PapD_N"/>
    <property type="match status" value="1"/>
</dbReference>
<feature type="chain" id="PRO_5011482006" evidence="7">
    <location>
        <begin position="21"/>
        <end position="226"/>
    </location>
</feature>
<comment type="similarity">
    <text evidence="2">Belongs to the periplasmic pilus chaperone family.</text>
</comment>
<evidence type="ECO:0000256" key="5">
    <source>
        <dbReference type="ARBA" id="ARBA00022764"/>
    </source>
</evidence>
<feature type="signal peptide" evidence="7">
    <location>
        <begin position="1"/>
        <end position="20"/>
    </location>
</feature>
<comment type="subcellular location">
    <subcellularLocation>
        <location evidence="1">Periplasm</location>
    </subcellularLocation>
</comment>
<gene>
    <name evidence="10" type="ORF">SAMN05428971_2318</name>
</gene>
<dbReference type="InterPro" id="IPR050643">
    <property type="entry name" value="Periplasmic_pilus_chap"/>
</dbReference>
<evidence type="ECO:0000256" key="4">
    <source>
        <dbReference type="ARBA" id="ARBA00022729"/>
    </source>
</evidence>
<reference evidence="11" key="1">
    <citation type="submission" date="2016-10" db="EMBL/GenBank/DDBJ databases">
        <authorList>
            <person name="Varghese N."/>
            <person name="Submissions S."/>
        </authorList>
    </citation>
    <scope>NUCLEOTIDE SEQUENCE [LARGE SCALE GENOMIC DNA]</scope>
    <source>
        <strain evidence="11">OV426</strain>
    </source>
</reference>
<evidence type="ECO:0000313" key="10">
    <source>
        <dbReference type="EMBL" id="SFN85544.1"/>
    </source>
</evidence>
<dbReference type="InterPro" id="IPR036316">
    <property type="entry name" value="Pili_assmbl_chap_C_dom_sf"/>
</dbReference>
<keyword evidence="6" id="KW-0143">Chaperone</keyword>
<dbReference type="Proteomes" id="UP000198968">
    <property type="component" value="Unassembled WGS sequence"/>
</dbReference>
<dbReference type="AlphaFoldDB" id="A0A1I5CF82"/>
<evidence type="ECO:0000313" key="11">
    <source>
        <dbReference type="Proteomes" id="UP000198968"/>
    </source>
</evidence>
<evidence type="ECO:0000259" key="8">
    <source>
        <dbReference type="Pfam" id="PF00345"/>
    </source>
</evidence>
<feature type="domain" description="Pili assembly chaperone C-terminal" evidence="9">
    <location>
        <begin position="162"/>
        <end position="216"/>
    </location>
</feature>
<dbReference type="SUPFAM" id="SSF49584">
    <property type="entry name" value="Periplasmic chaperone C-domain"/>
    <property type="match status" value="1"/>
</dbReference>
<dbReference type="PANTHER" id="PTHR30251:SF0">
    <property type="entry name" value="FIMBRIAL CHAPERONE PROTEIN ELFD-RELATED"/>
    <property type="match status" value="1"/>
</dbReference>
<evidence type="ECO:0000256" key="1">
    <source>
        <dbReference type="ARBA" id="ARBA00004418"/>
    </source>
</evidence>
<dbReference type="GO" id="GO:0030288">
    <property type="term" value="C:outer membrane-bounded periplasmic space"/>
    <property type="evidence" value="ECO:0007669"/>
    <property type="project" value="InterPro"/>
</dbReference>
<keyword evidence="4 7" id="KW-0732">Signal</keyword>
<keyword evidence="11" id="KW-1185">Reference proteome</keyword>
<proteinExistence type="inferred from homology"/>
<dbReference type="GO" id="GO:0071555">
    <property type="term" value="P:cell wall organization"/>
    <property type="evidence" value="ECO:0007669"/>
    <property type="project" value="InterPro"/>
</dbReference>
<dbReference type="PANTHER" id="PTHR30251">
    <property type="entry name" value="PILUS ASSEMBLY CHAPERONE"/>
    <property type="match status" value="1"/>
</dbReference>
<dbReference type="RefSeq" id="WP_090963824.1">
    <property type="nucleotide sequence ID" value="NZ_FOVG01000002.1"/>
</dbReference>
<evidence type="ECO:0000256" key="2">
    <source>
        <dbReference type="ARBA" id="ARBA00007399"/>
    </source>
</evidence>
<dbReference type="InterPro" id="IPR008962">
    <property type="entry name" value="PapD-like_sf"/>
</dbReference>
<dbReference type="PRINTS" id="PR00969">
    <property type="entry name" value="CHAPERONPILI"/>
</dbReference>
<dbReference type="SUPFAM" id="SSF49354">
    <property type="entry name" value="PapD-like"/>
    <property type="match status" value="1"/>
</dbReference>
<organism evidence="10 11">
    <name type="scientific">Candidatus Pantoea varia</name>
    <dbReference type="NCBI Taxonomy" id="1881036"/>
    <lineage>
        <taxon>Bacteria</taxon>
        <taxon>Pseudomonadati</taxon>
        <taxon>Pseudomonadota</taxon>
        <taxon>Gammaproteobacteria</taxon>
        <taxon>Enterobacterales</taxon>
        <taxon>Erwiniaceae</taxon>
        <taxon>Pantoea</taxon>
    </lineage>
</organism>
<name>A0A1I5CF82_9GAMM</name>
<dbReference type="InterPro" id="IPR016147">
    <property type="entry name" value="Pili_assmbl_chaperone_N"/>
</dbReference>
<dbReference type="OrthoDB" id="9131059at2"/>
<evidence type="ECO:0000256" key="3">
    <source>
        <dbReference type="ARBA" id="ARBA00022558"/>
    </source>
</evidence>
<keyword evidence="5" id="KW-0574">Periplasm</keyword>
<dbReference type="EMBL" id="FOVG01000002">
    <property type="protein sequence ID" value="SFN85544.1"/>
    <property type="molecule type" value="Genomic_DNA"/>
</dbReference>